<comment type="caution">
    <text evidence="1">The sequence shown here is derived from an EMBL/GenBank/DDBJ whole genome shotgun (WGS) entry which is preliminary data.</text>
</comment>
<evidence type="ECO:0000313" key="1">
    <source>
        <dbReference type="EMBL" id="CAG8776126.1"/>
    </source>
</evidence>
<name>A0ABN7VIX0_GIGMA</name>
<proteinExistence type="predicted"/>
<accession>A0ABN7VIX0</accession>
<reference evidence="1 2" key="1">
    <citation type="submission" date="2021-06" db="EMBL/GenBank/DDBJ databases">
        <authorList>
            <person name="Kallberg Y."/>
            <person name="Tangrot J."/>
            <person name="Rosling A."/>
        </authorList>
    </citation>
    <scope>NUCLEOTIDE SEQUENCE [LARGE SCALE GENOMIC DNA]</scope>
    <source>
        <strain evidence="1 2">120-4 pot B 10/14</strain>
    </source>
</reference>
<keyword evidence="2" id="KW-1185">Reference proteome</keyword>
<evidence type="ECO:0000313" key="2">
    <source>
        <dbReference type="Proteomes" id="UP000789901"/>
    </source>
</evidence>
<dbReference type="Proteomes" id="UP000789901">
    <property type="component" value="Unassembled WGS sequence"/>
</dbReference>
<sequence length="199" mass="22824">MPQIHTLTDIDEGNKLENLPSNRYLPTNQDCEIAIECSNRLAHKCSILDIVNKSIQYNLNQTNKDKNFENSKLEHMKNMLTLKNGELELIKNDLAEKNSEIRSLETRLKKLLPCNRLLLKQVKIKENSQVNRNIQESLTQQTLTSLNNYIPKESEISNENPSLSHIISEIKNNNIPIKKNETLPVVTLGASEALVNYKY</sequence>
<gene>
    <name evidence="1" type="ORF">GMARGA_LOCUS19092</name>
</gene>
<dbReference type="EMBL" id="CAJVQB010015709">
    <property type="protein sequence ID" value="CAG8776126.1"/>
    <property type="molecule type" value="Genomic_DNA"/>
</dbReference>
<organism evidence="1 2">
    <name type="scientific">Gigaspora margarita</name>
    <dbReference type="NCBI Taxonomy" id="4874"/>
    <lineage>
        <taxon>Eukaryota</taxon>
        <taxon>Fungi</taxon>
        <taxon>Fungi incertae sedis</taxon>
        <taxon>Mucoromycota</taxon>
        <taxon>Glomeromycotina</taxon>
        <taxon>Glomeromycetes</taxon>
        <taxon>Diversisporales</taxon>
        <taxon>Gigasporaceae</taxon>
        <taxon>Gigaspora</taxon>
    </lineage>
</organism>
<protein>
    <submittedName>
        <fullName evidence="1">18402_t:CDS:1</fullName>
    </submittedName>
</protein>